<dbReference type="Pfam" id="PF13732">
    <property type="entry name" value="DrrA1-3_C"/>
    <property type="match status" value="1"/>
</dbReference>
<reference evidence="6 7" key="1">
    <citation type="submission" date="2018-06" db="EMBL/GenBank/DDBJ databases">
        <title>Complete genome sequnece of Lactobacillus amylovorus PMRA3.</title>
        <authorList>
            <person name="Nam Y.-D."/>
            <person name="Chung W.-H."/>
            <person name="Park Y.S."/>
            <person name="Kang J."/>
        </authorList>
    </citation>
    <scope>NUCLEOTIDE SEQUENCE [LARGE SCALE GENOMIC DNA]</scope>
    <source>
        <strain evidence="6 7">PMRA3</strain>
    </source>
</reference>
<dbReference type="PANTHER" id="PTHR42711">
    <property type="entry name" value="ABC TRANSPORTER ATP-BINDING PROTEIN"/>
    <property type="match status" value="1"/>
</dbReference>
<dbReference type="SUPFAM" id="SSF52540">
    <property type="entry name" value="P-loop containing nucleoside triphosphate hydrolases"/>
    <property type="match status" value="1"/>
</dbReference>
<dbReference type="GO" id="GO:0005524">
    <property type="term" value="F:ATP binding"/>
    <property type="evidence" value="ECO:0007669"/>
    <property type="project" value="UniProtKB-KW"/>
</dbReference>
<evidence type="ECO:0000256" key="2">
    <source>
        <dbReference type="ARBA" id="ARBA00022448"/>
    </source>
</evidence>
<evidence type="ECO:0000313" key="7">
    <source>
        <dbReference type="Proteomes" id="UP000312326"/>
    </source>
</evidence>
<keyword evidence="2" id="KW-0813">Transport</keyword>
<dbReference type="InterPro" id="IPR027417">
    <property type="entry name" value="P-loop_NTPase"/>
</dbReference>
<dbReference type="PROSITE" id="PS50893">
    <property type="entry name" value="ABC_TRANSPORTER_2"/>
    <property type="match status" value="1"/>
</dbReference>
<name>A0A5B8EJ67_LACAM</name>
<keyword evidence="3" id="KW-0547">Nucleotide-binding</keyword>
<proteinExistence type="inferred from homology"/>
<gene>
    <name evidence="6" type="ORF">DM298_09545</name>
</gene>
<dbReference type="PROSITE" id="PS00211">
    <property type="entry name" value="ABC_TRANSPORTER_1"/>
    <property type="match status" value="1"/>
</dbReference>
<sequence length="302" mass="33876">MRKNYVKIEHLNKSFGSTQVLFDVSFNVSDGRILGLVGKNGSGKSTIFHSILKFVDYDGQISIDGHSFNAKDYDNIGYLPEERSLMPKLTISDQVVFLASLKGMPAKKVKEELPDWLSRLAVKGIPMDKIKSLSKGNQQKVQMIATLIHQPKLIILDEPFSGLDPVNVDLMKQLILEEKRKGATIIFSDHDMRNVEELCDDVVMINDGHIVLNGPVNEIKNSFGLTRIFVRTDKNATELSALLGVKDIILQNNGMKLLILADEKYGKDIFNQLSAGQYIQTFDQEPPTLDEIFKMKAGARHE</sequence>
<dbReference type="Pfam" id="PF00005">
    <property type="entry name" value="ABC_tran"/>
    <property type="match status" value="1"/>
</dbReference>
<organism evidence="6 7">
    <name type="scientific">Lactobacillus amylovorus</name>
    <dbReference type="NCBI Taxonomy" id="1604"/>
    <lineage>
        <taxon>Bacteria</taxon>
        <taxon>Bacillati</taxon>
        <taxon>Bacillota</taxon>
        <taxon>Bacilli</taxon>
        <taxon>Lactobacillales</taxon>
        <taxon>Lactobacillaceae</taxon>
        <taxon>Lactobacillus</taxon>
    </lineage>
</organism>
<dbReference type="InterPro" id="IPR003439">
    <property type="entry name" value="ABC_transporter-like_ATP-bd"/>
</dbReference>
<evidence type="ECO:0000313" key="6">
    <source>
        <dbReference type="EMBL" id="QDD71291.1"/>
    </source>
</evidence>
<dbReference type="InterPro" id="IPR003593">
    <property type="entry name" value="AAA+_ATPase"/>
</dbReference>
<dbReference type="GO" id="GO:0016887">
    <property type="term" value="F:ATP hydrolysis activity"/>
    <property type="evidence" value="ECO:0007669"/>
    <property type="project" value="InterPro"/>
</dbReference>
<feature type="domain" description="ABC transporter" evidence="5">
    <location>
        <begin position="6"/>
        <end position="232"/>
    </location>
</feature>
<evidence type="ECO:0000256" key="3">
    <source>
        <dbReference type="ARBA" id="ARBA00022741"/>
    </source>
</evidence>
<protein>
    <submittedName>
        <fullName evidence="6">ABC transporter ATP-binding protein</fullName>
    </submittedName>
</protein>
<dbReference type="InterPro" id="IPR025302">
    <property type="entry name" value="DrrA1/2-like_C"/>
</dbReference>
<dbReference type="InterPro" id="IPR050763">
    <property type="entry name" value="ABC_transporter_ATP-binding"/>
</dbReference>
<dbReference type="SMART" id="SM00382">
    <property type="entry name" value="AAA"/>
    <property type="match status" value="1"/>
</dbReference>
<evidence type="ECO:0000256" key="4">
    <source>
        <dbReference type="ARBA" id="ARBA00022840"/>
    </source>
</evidence>
<comment type="similarity">
    <text evidence="1">Belongs to the ABC transporter superfamily.</text>
</comment>
<accession>A0A5B8EJ67</accession>
<dbReference type="PANTHER" id="PTHR42711:SF5">
    <property type="entry name" value="ABC TRANSPORTER ATP-BINDING PROTEIN NATA"/>
    <property type="match status" value="1"/>
</dbReference>
<dbReference type="AlphaFoldDB" id="A0A5B8EJ67"/>
<keyword evidence="4 6" id="KW-0067">ATP-binding</keyword>
<dbReference type="EMBL" id="CP029754">
    <property type="protein sequence ID" value="QDD71291.1"/>
    <property type="molecule type" value="Genomic_DNA"/>
</dbReference>
<dbReference type="Gene3D" id="3.40.50.300">
    <property type="entry name" value="P-loop containing nucleotide triphosphate hydrolases"/>
    <property type="match status" value="1"/>
</dbReference>
<dbReference type="Proteomes" id="UP000312326">
    <property type="component" value="Chromosome"/>
</dbReference>
<evidence type="ECO:0000259" key="5">
    <source>
        <dbReference type="PROSITE" id="PS50893"/>
    </source>
</evidence>
<dbReference type="InterPro" id="IPR017871">
    <property type="entry name" value="ABC_transporter-like_CS"/>
</dbReference>
<evidence type="ECO:0000256" key="1">
    <source>
        <dbReference type="ARBA" id="ARBA00005417"/>
    </source>
</evidence>
<dbReference type="RefSeq" id="WP_139962593.1">
    <property type="nucleotide sequence ID" value="NZ_CP029754.1"/>
</dbReference>